<organism evidence="1 2">
    <name type="scientific">Macrophomina phaseolina</name>
    <dbReference type="NCBI Taxonomy" id="35725"/>
    <lineage>
        <taxon>Eukaryota</taxon>
        <taxon>Fungi</taxon>
        <taxon>Dikarya</taxon>
        <taxon>Ascomycota</taxon>
        <taxon>Pezizomycotina</taxon>
        <taxon>Dothideomycetes</taxon>
        <taxon>Dothideomycetes incertae sedis</taxon>
        <taxon>Botryosphaeriales</taxon>
        <taxon>Botryosphaeriaceae</taxon>
        <taxon>Macrophomina</taxon>
    </lineage>
</organism>
<accession>A0ABQ8FPC5</accession>
<evidence type="ECO:0000313" key="1">
    <source>
        <dbReference type="EMBL" id="KAH7001769.1"/>
    </source>
</evidence>
<dbReference type="EMBL" id="JAGTJR010000146">
    <property type="protein sequence ID" value="KAH7001769.1"/>
    <property type="molecule type" value="Genomic_DNA"/>
</dbReference>
<evidence type="ECO:0000313" key="2">
    <source>
        <dbReference type="Proteomes" id="UP000774617"/>
    </source>
</evidence>
<keyword evidence="2" id="KW-1185">Reference proteome</keyword>
<dbReference type="Proteomes" id="UP000774617">
    <property type="component" value="Unassembled WGS sequence"/>
</dbReference>
<comment type="caution">
    <text evidence="1">The sequence shown here is derived from an EMBL/GenBank/DDBJ whole genome shotgun (WGS) entry which is preliminary data.</text>
</comment>
<name>A0ABQ8FPC5_9PEZI</name>
<sequence length="431" mass="47799">MSMFVSVCTPRLAPPDQRHKHVHTEADGDLDRAPAIDFNMNTDGFDFDWEDETKKMDESNDMDGAGSEHMTESVSEFGSCVMIVITYPCSHTKSVTYEYCGGDHLNTPDSSKSCHNSVSIDKRVICHMMAGPNICENPCKLVSEGWYCCTCGYLYVSGVVHPVTNKAVHEADDGSIHMYCDECSIMNPSTYDDMSKSVVANDDMSVTKDMRTSLDMIERKSPTPTPTPLPFVPPLRSKFVEMPESESVKVVTDVRAKTSGDMTVTEQKTVSEPKIETINEPNAERVHVGMSRDRGSSKTGTTKRDTRKSMDYNAATYKELKHGMREVRHRLDHLHEDINKPKPKTGLASIFTTKSTNTSNVAGTKALHYTNGHSSKHKPSRLLIPTALRMPSTALLILFATHLLSTSLISPTKSTKTLCMIPSVPLYAMWG</sequence>
<reference evidence="1 2" key="1">
    <citation type="journal article" date="2021" name="Nat. Commun.">
        <title>Genetic determinants of endophytism in the Arabidopsis root mycobiome.</title>
        <authorList>
            <person name="Mesny F."/>
            <person name="Miyauchi S."/>
            <person name="Thiergart T."/>
            <person name="Pickel B."/>
            <person name="Atanasova L."/>
            <person name="Karlsson M."/>
            <person name="Huettel B."/>
            <person name="Barry K.W."/>
            <person name="Haridas S."/>
            <person name="Chen C."/>
            <person name="Bauer D."/>
            <person name="Andreopoulos W."/>
            <person name="Pangilinan J."/>
            <person name="LaButti K."/>
            <person name="Riley R."/>
            <person name="Lipzen A."/>
            <person name="Clum A."/>
            <person name="Drula E."/>
            <person name="Henrissat B."/>
            <person name="Kohler A."/>
            <person name="Grigoriev I.V."/>
            <person name="Martin F.M."/>
            <person name="Hacquard S."/>
        </authorList>
    </citation>
    <scope>NUCLEOTIDE SEQUENCE [LARGE SCALE GENOMIC DNA]</scope>
    <source>
        <strain evidence="1 2">MPI-SDFR-AT-0080</strain>
    </source>
</reference>
<gene>
    <name evidence="1" type="ORF">B0J12DRAFT_754878</name>
</gene>
<protein>
    <submittedName>
        <fullName evidence="1">Uncharacterized protein</fullName>
    </submittedName>
</protein>
<proteinExistence type="predicted"/>